<name>A0A5B0LJT6_PUCGR</name>
<evidence type="ECO:0000256" key="1">
    <source>
        <dbReference type="SAM" id="MobiDB-lite"/>
    </source>
</evidence>
<keyword evidence="3" id="KW-1185">Reference proteome</keyword>
<feature type="compositionally biased region" description="Basic and acidic residues" evidence="1">
    <location>
        <begin position="7"/>
        <end position="19"/>
    </location>
</feature>
<organism evidence="2 3">
    <name type="scientific">Puccinia graminis f. sp. tritici</name>
    <dbReference type="NCBI Taxonomy" id="56615"/>
    <lineage>
        <taxon>Eukaryota</taxon>
        <taxon>Fungi</taxon>
        <taxon>Dikarya</taxon>
        <taxon>Basidiomycota</taxon>
        <taxon>Pucciniomycotina</taxon>
        <taxon>Pucciniomycetes</taxon>
        <taxon>Pucciniales</taxon>
        <taxon>Pucciniaceae</taxon>
        <taxon>Puccinia</taxon>
    </lineage>
</organism>
<sequence>RRSSGPIERKTRRPIDHQENSLIIRSKANHQHRPRKINNCFIKDPQVIKNFLSNQNHSHLVGLDRSVNALNELS</sequence>
<protein>
    <submittedName>
        <fullName evidence="2">ATP-dependent RNA helicase</fullName>
    </submittedName>
</protein>
<feature type="non-terminal residue" evidence="2">
    <location>
        <position position="1"/>
    </location>
</feature>
<keyword evidence="2" id="KW-0067">ATP-binding</keyword>
<evidence type="ECO:0000313" key="2">
    <source>
        <dbReference type="EMBL" id="KAA1063898.1"/>
    </source>
</evidence>
<dbReference type="GO" id="GO:0004386">
    <property type="term" value="F:helicase activity"/>
    <property type="evidence" value="ECO:0007669"/>
    <property type="project" value="UniProtKB-KW"/>
</dbReference>
<keyword evidence="2" id="KW-0378">Hydrolase</keyword>
<accession>A0A5B0LJT6</accession>
<gene>
    <name evidence="2" type="primary">MAK5_1</name>
    <name evidence="2" type="ORF">PGT21_000012</name>
</gene>
<keyword evidence="2" id="KW-0547">Nucleotide-binding</keyword>
<dbReference type="Proteomes" id="UP000324748">
    <property type="component" value="Unassembled WGS sequence"/>
</dbReference>
<keyword evidence="2" id="KW-0347">Helicase</keyword>
<feature type="region of interest" description="Disordered" evidence="1">
    <location>
        <begin position="1"/>
        <end position="20"/>
    </location>
</feature>
<proteinExistence type="predicted"/>
<evidence type="ECO:0000313" key="3">
    <source>
        <dbReference type="Proteomes" id="UP000324748"/>
    </source>
</evidence>
<reference evidence="2 3" key="1">
    <citation type="submission" date="2019-05" db="EMBL/GenBank/DDBJ databases">
        <title>Emergence of the Ug99 lineage of the wheat stem rust pathogen through somatic hybridization.</title>
        <authorList>
            <person name="Li F."/>
            <person name="Upadhyaya N.M."/>
            <person name="Sperschneider J."/>
            <person name="Matny O."/>
            <person name="Nguyen-Phuc H."/>
            <person name="Mago R."/>
            <person name="Raley C."/>
            <person name="Miller M.E."/>
            <person name="Silverstein K.A.T."/>
            <person name="Henningsen E."/>
            <person name="Hirsch C.D."/>
            <person name="Visser B."/>
            <person name="Pretorius Z.A."/>
            <person name="Steffenson B.J."/>
            <person name="Schwessinger B."/>
            <person name="Dodds P.N."/>
            <person name="Figueroa M."/>
        </authorList>
    </citation>
    <scope>NUCLEOTIDE SEQUENCE [LARGE SCALE GENOMIC DNA]</scope>
    <source>
        <strain evidence="2">21-0</strain>
    </source>
</reference>
<dbReference type="EMBL" id="VSWC01000201">
    <property type="protein sequence ID" value="KAA1063898.1"/>
    <property type="molecule type" value="Genomic_DNA"/>
</dbReference>
<dbReference type="AlphaFoldDB" id="A0A5B0LJT6"/>
<comment type="caution">
    <text evidence="2">The sequence shown here is derived from an EMBL/GenBank/DDBJ whole genome shotgun (WGS) entry which is preliminary data.</text>
</comment>